<name>A0ABN9FF70_9NEOB</name>
<dbReference type="InterPro" id="IPR024810">
    <property type="entry name" value="MAB21L/cGLR"/>
</dbReference>
<dbReference type="Gene3D" id="3.30.460.90">
    <property type="match status" value="1"/>
</dbReference>
<dbReference type="PANTHER" id="PTHR10656">
    <property type="entry name" value="CELL FATE DETERMINING PROTEIN MAB21-RELATED"/>
    <property type="match status" value="1"/>
</dbReference>
<sequence length="288" mass="33130">MDDISSAATKVNPIVDTIITMVSKKDPLFFNMEWMSTGSYYEKVKISKPNEFDIMLKIPISDDERIGFTEFDNSGAYYTLNCKRNKANHMEKYIDDDGNISAKIILTEFRKLVKEAISMSGMPVSIKRRNPSSPAVTLTIENKPTNIDVDLVIALEIKQSWPEKTRDGMNIGSWLGTKVKRDFKFLSFYMVPKQCNEGKKVKADTWRISFSHIEKEIMTNHGSSKTCCEAEGKKCCRKLCLKLLKHLLDLLKHNGRQQKKNWINSVHIMQRLPCFIYVQNILEMKNGN</sequence>
<protein>
    <recommendedName>
        <fullName evidence="1">Mab-21-like nucleotidyltransferase domain-containing protein</fullName>
    </recommendedName>
</protein>
<gene>
    <name evidence="2" type="ORF">SPARVUS_LOCUS11920659</name>
</gene>
<comment type="caution">
    <text evidence="2">The sequence shown here is derived from an EMBL/GenBank/DDBJ whole genome shotgun (WGS) entry which is preliminary data.</text>
</comment>
<reference evidence="2" key="1">
    <citation type="submission" date="2023-05" db="EMBL/GenBank/DDBJ databases">
        <authorList>
            <person name="Stuckert A."/>
        </authorList>
    </citation>
    <scope>NUCLEOTIDE SEQUENCE</scope>
</reference>
<evidence type="ECO:0000313" key="2">
    <source>
        <dbReference type="EMBL" id="CAI9595663.1"/>
    </source>
</evidence>
<evidence type="ECO:0000259" key="1">
    <source>
        <dbReference type="Pfam" id="PF03281"/>
    </source>
</evidence>
<dbReference type="Gene3D" id="1.10.1410.40">
    <property type="match status" value="1"/>
</dbReference>
<evidence type="ECO:0000313" key="3">
    <source>
        <dbReference type="Proteomes" id="UP001162483"/>
    </source>
</evidence>
<accession>A0ABN9FF70</accession>
<keyword evidence="3" id="KW-1185">Reference proteome</keyword>
<organism evidence="2 3">
    <name type="scientific">Staurois parvus</name>
    <dbReference type="NCBI Taxonomy" id="386267"/>
    <lineage>
        <taxon>Eukaryota</taxon>
        <taxon>Metazoa</taxon>
        <taxon>Chordata</taxon>
        <taxon>Craniata</taxon>
        <taxon>Vertebrata</taxon>
        <taxon>Euteleostomi</taxon>
        <taxon>Amphibia</taxon>
        <taxon>Batrachia</taxon>
        <taxon>Anura</taxon>
        <taxon>Neobatrachia</taxon>
        <taxon>Ranoidea</taxon>
        <taxon>Ranidae</taxon>
        <taxon>Staurois</taxon>
    </lineage>
</organism>
<dbReference type="Proteomes" id="UP001162483">
    <property type="component" value="Unassembled WGS sequence"/>
</dbReference>
<dbReference type="PANTHER" id="PTHR10656:SF35">
    <property type="entry name" value="CYCLIC GMP-AMP SYNTHASE"/>
    <property type="match status" value="1"/>
</dbReference>
<proteinExistence type="predicted"/>
<dbReference type="SMART" id="SM01265">
    <property type="entry name" value="Mab-21"/>
    <property type="match status" value="1"/>
</dbReference>
<dbReference type="EMBL" id="CATNWA010016820">
    <property type="protein sequence ID" value="CAI9595663.1"/>
    <property type="molecule type" value="Genomic_DNA"/>
</dbReference>
<feature type="domain" description="Mab-21-like nucleotidyltransferase" evidence="1">
    <location>
        <begin position="40"/>
        <end position="220"/>
    </location>
</feature>
<dbReference type="Pfam" id="PF03281">
    <property type="entry name" value="Mab-21"/>
    <property type="match status" value="1"/>
</dbReference>
<dbReference type="InterPro" id="IPR046903">
    <property type="entry name" value="Mab-21-like_nuc_Trfase"/>
</dbReference>